<dbReference type="Gene3D" id="1.10.1660.10">
    <property type="match status" value="1"/>
</dbReference>
<keyword evidence="2" id="KW-1185">Reference proteome</keyword>
<dbReference type="Proteomes" id="UP000596857">
    <property type="component" value="Unassembled WGS sequence"/>
</dbReference>
<gene>
    <name evidence="1" type="ORF">GC101_01090</name>
</gene>
<dbReference type="RefSeq" id="WP_171715757.1">
    <property type="nucleotide sequence ID" value="NZ_WHOB01000012.1"/>
</dbReference>
<comment type="caution">
    <text evidence="1">The sequence shown here is derived from an EMBL/GenBank/DDBJ whole genome shotgun (WGS) entry which is preliminary data.</text>
</comment>
<reference evidence="1 2" key="1">
    <citation type="submission" date="2019-10" db="EMBL/GenBank/DDBJ databases">
        <title>Description of Paenibacillus terricola sp. nov.</title>
        <authorList>
            <person name="Carlier A."/>
            <person name="Qi S."/>
        </authorList>
    </citation>
    <scope>NUCLEOTIDE SEQUENCE [LARGE SCALE GENOMIC DNA]</scope>
    <source>
        <strain evidence="1 2">LMG 31459</strain>
    </source>
</reference>
<evidence type="ECO:0008006" key="3">
    <source>
        <dbReference type="Google" id="ProtNLM"/>
    </source>
</evidence>
<evidence type="ECO:0000313" key="2">
    <source>
        <dbReference type="Proteomes" id="UP000596857"/>
    </source>
</evidence>
<evidence type="ECO:0000313" key="1">
    <source>
        <dbReference type="EMBL" id="NOU77466.1"/>
    </source>
</evidence>
<protein>
    <recommendedName>
        <fullName evidence="3">HTH merR-type domain-containing protein</fullName>
    </recommendedName>
</protein>
<name>A0ABX1YB88_9BACL</name>
<organism evidence="1 2">
    <name type="scientific">Paenibacillus phytohabitans</name>
    <dbReference type="NCBI Taxonomy" id="2654978"/>
    <lineage>
        <taxon>Bacteria</taxon>
        <taxon>Bacillati</taxon>
        <taxon>Bacillota</taxon>
        <taxon>Bacilli</taxon>
        <taxon>Bacillales</taxon>
        <taxon>Paenibacillaceae</taxon>
        <taxon>Paenibacillus</taxon>
    </lineage>
</organism>
<sequence length="65" mass="7751">MNQEDRMRRSDFIDFLIKEYGLVIAKSKLEFIENKQLLAPLRLDNNYRQYSEADAVTVLKIIMNQ</sequence>
<accession>A0ABX1YB88</accession>
<proteinExistence type="predicted"/>
<dbReference type="EMBL" id="WHOB01000012">
    <property type="protein sequence ID" value="NOU77466.1"/>
    <property type="molecule type" value="Genomic_DNA"/>
</dbReference>